<evidence type="ECO:0000313" key="3">
    <source>
        <dbReference type="Proteomes" id="UP001174136"/>
    </source>
</evidence>
<dbReference type="PANTHER" id="PTHR46791:SF5">
    <property type="entry name" value="CLR5 DOMAIN-CONTAINING PROTEIN-RELATED"/>
    <property type="match status" value="1"/>
</dbReference>
<dbReference type="EMBL" id="JAOPHQ010002298">
    <property type="protein sequence ID" value="KAK0147532.1"/>
    <property type="molecule type" value="Genomic_DNA"/>
</dbReference>
<organism evidence="2 3">
    <name type="scientific">Merluccius polli</name>
    <name type="common">Benguela hake</name>
    <name type="synonym">Merluccius cadenati</name>
    <dbReference type="NCBI Taxonomy" id="89951"/>
    <lineage>
        <taxon>Eukaryota</taxon>
        <taxon>Metazoa</taxon>
        <taxon>Chordata</taxon>
        <taxon>Craniata</taxon>
        <taxon>Vertebrata</taxon>
        <taxon>Euteleostomi</taxon>
        <taxon>Actinopterygii</taxon>
        <taxon>Neopterygii</taxon>
        <taxon>Teleostei</taxon>
        <taxon>Neoteleostei</taxon>
        <taxon>Acanthomorphata</taxon>
        <taxon>Zeiogadaria</taxon>
        <taxon>Gadariae</taxon>
        <taxon>Gadiformes</taxon>
        <taxon>Gadoidei</taxon>
        <taxon>Merlucciidae</taxon>
        <taxon>Merluccius</taxon>
    </lineage>
</organism>
<dbReference type="InterPro" id="IPR036397">
    <property type="entry name" value="RNaseH_sf"/>
</dbReference>
<evidence type="ECO:0000259" key="1">
    <source>
        <dbReference type="PROSITE" id="PS50994"/>
    </source>
</evidence>
<accession>A0AA47P5L7</accession>
<protein>
    <recommendedName>
        <fullName evidence="1">Integrase catalytic domain-containing protein</fullName>
    </recommendedName>
</protein>
<dbReference type="GO" id="GO:0003676">
    <property type="term" value="F:nucleic acid binding"/>
    <property type="evidence" value="ECO:0007669"/>
    <property type="project" value="InterPro"/>
</dbReference>
<dbReference type="AlphaFoldDB" id="A0AA47P5L7"/>
<proteinExistence type="predicted"/>
<reference evidence="2" key="1">
    <citation type="journal article" date="2023" name="Front. Mar. Sci.">
        <title>A new Merluccius polli reference genome to investigate the effects of global change in West African waters.</title>
        <authorList>
            <person name="Mateo J.L."/>
            <person name="Blanco-Fernandez C."/>
            <person name="Garcia-Vazquez E."/>
            <person name="Machado-Schiaffino G."/>
        </authorList>
    </citation>
    <scope>NUCLEOTIDE SEQUENCE</scope>
    <source>
        <strain evidence="2">C29</strain>
        <tissue evidence="2">Fin</tissue>
    </source>
</reference>
<dbReference type="Proteomes" id="UP001174136">
    <property type="component" value="Unassembled WGS sequence"/>
</dbReference>
<keyword evidence="3" id="KW-1185">Reference proteome</keyword>
<gene>
    <name evidence="2" type="ORF">N1851_013004</name>
</gene>
<feature type="domain" description="Integrase catalytic" evidence="1">
    <location>
        <begin position="121"/>
        <end position="209"/>
    </location>
</feature>
<evidence type="ECO:0000313" key="2">
    <source>
        <dbReference type="EMBL" id="KAK0147532.1"/>
    </source>
</evidence>
<dbReference type="Gene3D" id="3.30.420.10">
    <property type="entry name" value="Ribonuclease H-like superfamily/Ribonuclease H"/>
    <property type="match status" value="1"/>
</dbReference>
<dbReference type="InterPro" id="IPR058913">
    <property type="entry name" value="Integrase_dom_put"/>
</dbReference>
<dbReference type="PROSITE" id="PS50994">
    <property type="entry name" value="INTEGRASE"/>
    <property type="match status" value="1"/>
</dbReference>
<dbReference type="PANTHER" id="PTHR46791">
    <property type="entry name" value="EXPRESSED PROTEIN"/>
    <property type="match status" value="1"/>
</dbReference>
<sequence>MSDRRMCSARTPWDLPERQAYSVRLSHTKKDKSTKENINEHTWGYGPTQGGYYNTVEILGGKYSAIGGHTVNVTQTGPTYGRRMIKGYLAMKGVHEAETQIGSVLRTMHQPYHEARRQGARNLNPVPYQADYMGHKVHMDQNEKLAMFGVTHVLAIDGFSKKVVAFYNAYKNNLAIYEDVFRPAVLAYGMWDQVRVDHGKEFYLTLFMQEQLSSRRHNQERRPYLQTSSTSKELTYDKSLLQFQNHIVERVWPEVNNRVNYPLKTALLQLVDQEELDMDDNLVRYCVQPDWPVVPDWSYKDGKGIPNDLAGSGCPRKIPQELLPHSVEAAYLYRQQLGSSLTTHSAFGVDPFSTEQDKLTVENQFAAKYSDISDLFSRAVNNDFAPYKEALLYLITTTQRNV</sequence>
<dbReference type="Pfam" id="PF24764">
    <property type="entry name" value="rva_4"/>
    <property type="match status" value="1"/>
</dbReference>
<name>A0AA47P5L7_MERPO</name>
<dbReference type="GO" id="GO:0015074">
    <property type="term" value="P:DNA integration"/>
    <property type="evidence" value="ECO:0007669"/>
    <property type="project" value="InterPro"/>
</dbReference>
<comment type="caution">
    <text evidence="2">The sequence shown here is derived from an EMBL/GenBank/DDBJ whole genome shotgun (WGS) entry which is preliminary data.</text>
</comment>
<dbReference type="InterPro" id="IPR001584">
    <property type="entry name" value="Integrase_cat-core"/>
</dbReference>